<reference evidence="1 2" key="1">
    <citation type="submission" date="2014-10" db="EMBL/GenBank/DDBJ databases">
        <title>Draft genome sequence of Actinoplanes utahensis NRRL 12052.</title>
        <authorList>
            <person name="Velasco-Bucheli B."/>
            <person name="del Cerro C."/>
            <person name="Hormigo D."/>
            <person name="Garcia J.L."/>
            <person name="Acebal C."/>
            <person name="Arroyo M."/>
            <person name="de la Mata I."/>
        </authorList>
    </citation>
    <scope>NUCLEOTIDE SEQUENCE [LARGE SCALE GENOMIC DNA]</scope>
    <source>
        <strain evidence="1 2">NRRL 12052</strain>
    </source>
</reference>
<comment type="caution">
    <text evidence="1">The sequence shown here is derived from an EMBL/GenBank/DDBJ whole genome shotgun (WGS) entry which is preliminary data.</text>
</comment>
<dbReference type="Proteomes" id="UP000054537">
    <property type="component" value="Unassembled WGS sequence"/>
</dbReference>
<keyword evidence="2" id="KW-1185">Reference proteome</keyword>
<dbReference type="STRING" id="1869.MB27_25115"/>
<protein>
    <submittedName>
        <fullName evidence="1">Uncharacterized protein</fullName>
    </submittedName>
</protein>
<organism evidence="1 2">
    <name type="scientific">Actinoplanes utahensis</name>
    <dbReference type="NCBI Taxonomy" id="1869"/>
    <lineage>
        <taxon>Bacteria</taxon>
        <taxon>Bacillati</taxon>
        <taxon>Actinomycetota</taxon>
        <taxon>Actinomycetes</taxon>
        <taxon>Micromonosporales</taxon>
        <taxon>Micromonosporaceae</taxon>
        <taxon>Actinoplanes</taxon>
    </lineage>
</organism>
<proteinExistence type="predicted"/>
<evidence type="ECO:0000313" key="2">
    <source>
        <dbReference type="Proteomes" id="UP000054537"/>
    </source>
</evidence>
<dbReference type="EMBL" id="JRTT01000032">
    <property type="protein sequence ID" value="KHD75055.1"/>
    <property type="molecule type" value="Genomic_DNA"/>
</dbReference>
<dbReference type="eggNOG" id="COG2267">
    <property type="taxonomic scope" value="Bacteria"/>
</dbReference>
<gene>
    <name evidence="1" type="ORF">MB27_25115</name>
</gene>
<dbReference type="AlphaFoldDB" id="A0A0A6UG70"/>
<dbReference type="RefSeq" id="WP_378074520.1">
    <property type="nucleotide sequence ID" value="NZ_JBHSUZ010000001.1"/>
</dbReference>
<accession>A0A0A6UG70</accession>
<name>A0A0A6UG70_ACTUT</name>
<evidence type="ECO:0000313" key="1">
    <source>
        <dbReference type="EMBL" id="KHD75055.1"/>
    </source>
</evidence>
<sequence length="66" mass="7224">MPTVMTGGTLNNCIVGQATTFTDLPQSHAAVTDILNFPERAHSLTIDSGWRDVADASLTWLREHEL</sequence>